<dbReference type="PANTHER" id="PTHR21505">
    <property type="entry name" value="MADF DOMAIN-CONTAINING PROTEIN-RELATED"/>
    <property type="match status" value="1"/>
</dbReference>
<dbReference type="Proteomes" id="UP001159363">
    <property type="component" value="Chromosome 7"/>
</dbReference>
<evidence type="ECO:0000313" key="3">
    <source>
        <dbReference type="Proteomes" id="UP001159363"/>
    </source>
</evidence>
<dbReference type="Pfam" id="PF10545">
    <property type="entry name" value="MADF_DNA_bdg"/>
    <property type="match status" value="1"/>
</dbReference>
<feature type="non-terminal residue" evidence="2">
    <location>
        <position position="175"/>
    </location>
</feature>
<dbReference type="SMART" id="SM00595">
    <property type="entry name" value="MADF"/>
    <property type="match status" value="1"/>
</dbReference>
<dbReference type="EMBL" id="JARBHB010000008">
    <property type="protein sequence ID" value="KAJ8878183.1"/>
    <property type="molecule type" value="Genomic_DNA"/>
</dbReference>
<gene>
    <name evidence="2" type="ORF">PR048_022650</name>
</gene>
<comment type="caution">
    <text evidence="2">The sequence shown here is derived from an EMBL/GenBank/DDBJ whole genome shotgun (WGS) entry which is preliminary data.</text>
</comment>
<feature type="domain" description="MADF" evidence="1">
    <location>
        <begin position="13"/>
        <end position="97"/>
    </location>
</feature>
<organism evidence="2 3">
    <name type="scientific">Dryococelus australis</name>
    <dbReference type="NCBI Taxonomy" id="614101"/>
    <lineage>
        <taxon>Eukaryota</taxon>
        <taxon>Metazoa</taxon>
        <taxon>Ecdysozoa</taxon>
        <taxon>Arthropoda</taxon>
        <taxon>Hexapoda</taxon>
        <taxon>Insecta</taxon>
        <taxon>Pterygota</taxon>
        <taxon>Neoptera</taxon>
        <taxon>Polyneoptera</taxon>
        <taxon>Phasmatodea</taxon>
        <taxon>Verophasmatodea</taxon>
        <taxon>Anareolatae</taxon>
        <taxon>Phasmatidae</taxon>
        <taxon>Eurycanthinae</taxon>
        <taxon>Dryococelus</taxon>
    </lineage>
</organism>
<evidence type="ECO:0000313" key="2">
    <source>
        <dbReference type="EMBL" id="KAJ8878183.1"/>
    </source>
</evidence>
<protein>
    <recommendedName>
        <fullName evidence="1">MADF domain-containing protein</fullName>
    </recommendedName>
</protein>
<keyword evidence="3" id="KW-1185">Reference proteome</keyword>
<dbReference type="PANTHER" id="PTHR21505:SF12">
    <property type="entry name" value="MADF DOMAIN-CONTAINING PROTEIN-RELATED"/>
    <property type="match status" value="1"/>
</dbReference>
<name>A0ABQ9H1X5_9NEOP</name>
<dbReference type="PROSITE" id="PS51029">
    <property type="entry name" value="MADF"/>
    <property type="match status" value="1"/>
</dbReference>
<sequence length="175" mass="20484">MVKRAWSHDDIVMLIDMYESNPILWDCRSNEYKNRDHKNAALKEIAEVFNCKNEEVLRIMHNLRNQVRTEATKYKEVKKWHCWWRRKEYGNTSMQYVCNTNNDGQVNIKFSNSSTPPPTSCQDGIGGTPRRCYENPVLMWMQPHPATPQAEGHVYRRQQVPGIDTAALLLVLPSY</sequence>
<accession>A0ABQ9H1X5</accession>
<proteinExistence type="predicted"/>
<evidence type="ECO:0000259" key="1">
    <source>
        <dbReference type="PROSITE" id="PS51029"/>
    </source>
</evidence>
<dbReference type="InterPro" id="IPR006578">
    <property type="entry name" value="MADF-dom"/>
</dbReference>
<reference evidence="2 3" key="1">
    <citation type="submission" date="2023-02" db="EMBL/GenBank/DDBJ databases">
        <title>LHISI_Scaffold_Assembly.</title>
        <authorList>
            <person name="Stuart O.P."/>
            <person name="Cleave R."/>
            <person name="Magrath M.J.L."/>
            <person name="Mikheyev A.S."/>
        </authorList>
    </citation>
    <scope>NUCLEOTIDE SEQUENCE [LARGE SCALE GENOMIC DNA]</scope>
    <source>
        <strain evidence="2">Daus_M_001</strain>
        <tissue evidence="2">Leg muscle</tissue>
    </source>
</reference>